<evidence type="ECO:0000313" key="2">
    <source>
        <dbReference type="EMBL" id="DAF88614.1"/>
    </source>
</evidence>
<name>A0A8S5U2H1_9CAUD</name>
<reference evidence="2" key="1">
    <citation type="journal article" date="2021" name="Proc. Natl. Acad. Sci. U.S.A.">
        <title>A Catalog of Tens of Thousands of Viruses from Human Metagenomes Reveals Hidden Associations with Chronic Diseases.</title>
        <authorList>
            <person name="Tisza M.J."/>
            <person name="Buck C.B."/>
        </authorList>
    </citation>
    <scope>NUCLEOTIDE SEQUENCE</scope>
    <source>
        <strain evidence="2">Ctqzz19</strain>
    </source>
</reference>
<dbReference type="EMBL" id="BK015988">
    <property type="protein sequence ID" value="DAF88614.1"/>
    <property type="molecule type" value="Genomic_DNA"/>
</dbReference>
<feature type="region of interest" description="Disordered" evidence="1">
    <location>
        <begin position="1"/>
        <end position="20"/>
    </location>
</feature>
<protein>
    <submittedName>
        <fullName evidence="2">Uncharacterized protein</fullName>
    </submittedName>
</protein>
<evidence type="ECO:0000256" key="1">
    <source>
        <dbReference type="SAM" id="MobiDB-lite"/>
    </source>
</evidence>
<proteinExistence type="predicted"/>
<sequence>MGTCNSNSKSGGGAAGKSFSKMSESQRVTAIANALNNKSPDEMLEDVIYRLSGNEKPLTASDDDILATGSEIIYTTLTPQYDKKAGKRLTADELAKRLYNGENIERPSKYKHYVGNYFSTDYLTGPYGQRNLIVAGILNKNAKVIESSKAGYQAFMEIKKGTKLGKILKPLSPEGQEAVYALAKGYNVISISSGNSYNDTKYILNHKALTLSKNLIVTNGE</sequence>
<accession>A0A8S5U2H1</accession>
<organism evidence="2">
    <name type="scientific">Siphoviridae sp. ctqzz19</name>
    <dbReference type="NCBI Taxonomy" id="2825682"/>
    <lineage>
        <taxon>Viruses</taxon>
        <taxon>Duplodnaviria</taxon>
        <taxon>Heunggongvirae</taxon>
        <taxon>Uroviricota</taxon>
        <taxon>Caudoviricetes</taxon>
    </lineage>
</organism>